<name>A0A7J7VNA6_PIPKU</name>
<gene>
    <name evidence="2" type="ORF">mPipKuh1_008435</name>
</gene>
<evidence type="ECO:0000313" key="3">
    <source>
        <dbReference type="Proteomes" id="UP000558488"/>
    </source>
</evidence>
<dbReference type="Proteomes" id="UP000558488">
    <property type="component" value="Unassembled WGS sequence"/>
</dbReference>
<dbReference type="AlphaFoldDB" id="A0A7J7VNA6"/>
<protein>
    <submittedName>
        <fullName evidence="2">Uncharacterized protein</fullName>
    </submittedName>
</protein>
<feature type="transmembrane region" description="Helical" evidence="1">
    <location>
        <begin position="60"/>
        <end position="81"/>
    </location>
</feature>
<comment type="caution">
    <text evidence="2">The sequence shown here is derived from an EMBL/GenBank/DDBJ whole genome shotgun (WGS) entry which is preliminary data.</text>
</comment>
<proteinExistence type="predicted"/>
<reference evidence="2 3" key="1">
    <citation type="journal article" date="2020" name="Nature">
        <title>Six reference-quality genomes reveal evolution of bat adaptations.</title>
        <authorList>
            <person name="Jebb D."/>
            <person name="Huang Z."/>
            <person name="Pippel M."/>
            <person name="Hughes G.M."/>
            <person name="Lavrichenko K."/>
            <person name="Devanna P."/>
            <person name="Winkler S."/>
            <person name="Jermiin L.S."/>
            <person name="Skirmuntt E.C."/>
            <person name="Katzourakis A."/>
            <person name="Burkitt-Gray L."/>
            <person name="Ray D.A."/>
            <person name="Sullivan K.A.M."/>
            <person name="Roscito J.G."/>
            <person name="Kirilenko B.M."/>
            <person name="Davalos L.M."/>
            <person name="Corthals A.P."/>
            <person name="Power M.L."/>
            <person name="Jones G."/>
            <person name="Ransome R.D."/>
            <person name="Dechmann D.K.N."/>
            <person name="Locatelli A.G."/>
            <person name="Puechmaille S.J."/>
            <person name="Fedrigo O."/>
            <person name="Jarvis E.D."/>
            <person name="Hiller M."/>
            <person name="Vernes S.C."/>
            <person name="Myers E.W."/>
            <person name="Teeling E.C."/>
        </authorList>
    </citation>
    <scope>NUCLEOTIDE SEQUENCE [LARGE SCALE GENOMIC DNA]</scope>
    <source>
        <strain evidence="2">MPipKuh1</strain>
        <tissue evidence="2">Flight muscle</tissue>
    </source>
</reference>
<dbReference type="EMBL" id="JACAGB010000014">
    <property type="protein sequence ID" value="KAF6326440.1"/>
    <property type="molecule type" value="Genomic_DNA"/>
</dbReference>
<evidence type="ECO:0000256" key="1">
    <source>
        <dbReference type="SAM" id="Phobius"/>
    </source>
</evidence>
<accession>A0A7J7VNA6</accession>
<evidence type="ECO:0000313" key="2">
    <source>
        <dbReference type="EMBL" id="KAF6326440.1"/>
    </source>
</evidence>
<sequence>MVAQSSALSKGNKGHLSPSLLIGPNQSQRGNMWGCSQSNGWAIYCYNSGFSKGMKTFMKFLIASATSVLSLFLQLTLYQLGASMACASCSCSRSCCSCWGAQHRGATRTQCSPWGGPRDPVVVLHQVTAGAMH</sequence>
<organism evidence="2 3">
    <name type="scientific">Pipistrellus kuhlii</name>
    <name type="common">Kuhl's pipistrelle</name>
    <dbReference type="NCBI Taxonomy" id="59472"/>
    <lineage>
        <taxon>Eukaryota</taxon>
        <taxon>Metazoa</taxon>
        <taxon>Chordata</taxon>
        <taxon>Craniata</taxon>
        <taxon>Vertebrata</taxon>
        <taxon>Euteleostomi</taxon>
        <taxon>Mammalia</taxon>
        <taxon>Eutheria</taxon>
        <taxon>Laurasiatheria</taxon>
        <taxon>Chiroptera</taxon>
        <taxon>Yangochiroptera</taxon>
        <taxon>Vespertilionidae</taxon>
        <taxon>Pipistrellus</taxon>
    </lineage>
</organism>
<keyword evidence="1" id="KW-1133">Transmembrane helix</keyword>
<keyword evidence="3" id="KW-1185">Reference proteome</keyword>
<keyword evidence="1" id="KW-0812">Transmembrane</keyword>
<keyword evidence="1" id="KW-0472">Membrane</keyword>